<sequence length="465" mass="51543">MTIPLTVTFTLASWIVKGLQDGTLERVGGVIINTASKHIVTWLREPNNPLVPARSCSPNNLLNLVFSGANLVASGANAAVTGKGLADVNGRLGGIEQVNLGNIAVSGANLVATVANAAISGKGLADVNGRLGGIENQLGELGQTLQLHQGILQITTAASVLNLGVSVMAFAVISQRLKELEERLQQAQELLNKINRKIDLSFYANFRAALDLAINAFTMTKLENRRSSALQAINRFLEAEHIYAEYTDSEIEQKSQIADEYLLTLSLAYLAEARCYLELEEHETALLRFQEGAKVIRSRIQKYVDLLLTSNPGAYLQPEFKGQINLRRLTRIYQWIDPTLDENAVFDLQRENLFKMAQDSSKWLDSLPAAILTRVEVQGGWFGPSQNDLKQEAYKRLPQVFEVMESMIETNRRFESYQTEVQAISQLGISFHDWLKLTPSTEVKPESAELMYIIPSEPLDLQPSI</sequence>
<proteinExistence type="predicted"/>
<organism evidence="2 3">
    <name type="scientific">Nostoc paludosum FACHB-159</name>
    <dbReference type="NCBI Taxonomy" id="2692908"/>
    <lineage>
        <taxon>Bacteria</taxon>
        <taxon>Bacillati</taxon>
        <taxon>Cyanobacteriota</taxon>
        <taxon>Cyanophyceae</taxon>
        <taxon>Nostocales</taxon>
        <taxon>Nostocaceae</taxon>
        <taxon>Nostoc</taxon>
    </lineage>
</organism>
<accession>A0ABR8K3B7</accession>
<feature type="coiled-coil region" evidence="1">
    <location>
        <begin position="170"/>
        <end position="197"/>
    </location>
</feature>
<comment type="caution">
    <text evidence="2">The sequence shown here is derived from an EMBL/GenBank/DDBJ whole genome shotgun (WGS) entry which is preliminary data.</text>
</comment>
<dbReference type="EMBL" id="JACJTU010000006">
    <property type="protein sequence ID" value="MBD2733954.1"/>
    <property type="molecule type" value="Genomic_DNA"/>
</dbReference>
<evidence type="ECO:0000313" key="2">
    <source>
        <dbReference type="EMBL" id="MBD2733954.1"/>
    </source>
</evidence>
<dbReference type="RefSeq" id="WP_190954680.1">
    <property type="nucleotide sequence ID" value="NZ_JACJTU010000006.1"/>
</dbReference>
<keyword evidence="3" id="KW-1185">Reference proteome</keyword>
<protein>
    <submittedName>
        <fullName evidence="2">Uncharacterized protein</fullName>
    </submittedName>
</protein>
<evidence type="ECO:0000313" key="3">
    <source>
        <dbReference type="Proteomes" id="UP000637383"/>
    </source>
</evidence>
<reference evidence="2 3" key="1">
    <citation type="journal article" date="2020" name="ISME J.">
        <title>Comparative genomics reveals insights into cyanobacterial evolution and habitat adaptation.</title>
        <authorList>
            <person name="Chen M.Y."/>
            <person name="Teng W.K."/>
            <person name="Zhao L."/>
            <person name="Hu C.X."/>
            <person name="Zhou Y.K."/>
            <person name="Han B.P."/>
            <person name="Song L.R."/>
            <person name="Shu W.S."/>
        </authorList>
    </citation>
    <scope>NUCLEOTIDE SEQUENCE [LARGE SCALE GENOMIC DNA]</scope>
    <source>
        <strain evidence="2 3">FACHB-159</strain>
    </source>
</reference>
<keyword evidence="1" id="KW-0175">Coiled coil</keyword>
<dbReference type="Proteomes" id="UP000637383">
    <property type="component" value="Unassembled WGS sequence"/>
</dbReference>
<evidence type="ECO:0000256" key="1">
    <source>
        <dbReference type="SAM" id="Coils"/>
    </source>
</evidence>
<gene>
    <name evidence="2" type="ORF">H6H03_08505</name>
</gene>
<name>A0ABR8K3B7_9NOSO</name>